<dbReference type="EMBL" id="UXAU01000011">
    <property type="protein sequence ID" value="VDC20947.1"/>
    <property type="molecule type" value="Genomic_DNA"/>
</dbReference>
<dbReference type="Proteomes" id="UP000280861">
    <property type="component" value="Unassembled WGS sequence"/>
</dbReference>
<organism evidence="1 2">
    <name type="scientific">Arthrobacter ulcerisalmonis</name>
    <dbReference type="NCBI Taxonomy" id="2483813"/>
    <lineage>
        <taxon>Bacteria</taxon>
        <taxon>Bacillati</taxon>
        <taxon>Actinomycetota</taxon>
        <taxon>Actinomycetes</taxon>
        <taxon>Micrococcales</taxon>
        <taxon>Micrococcaceae</taxon>
        <taxon>Arthrobacter</taxon>
    </lineage>
</organism>
<dbReference type="RefSeq" id="WP_124090658.1">
    <property type="nucleotide sequence ID" value="NZ_CBCRYA010000012.1"/>
</dbReference>
<dbReference type="OrthoDB" id="4953969at2"/>
<keyword evidence="2" id="KW-1185">Reference proteome</keyword>
<reference evidence="1 2" key="1">
    <citation type="submission" date="2018-11" db="EMBL/GenBank/DDBJ databases">
        <authorList>
            <person name="Criscuolo A."/>
        </authorList>
    </citation>
    <scope>NUCLEOTIDE SEQUENCE [LARGE SCALE GENOMIC DNA]</scope>
    <source>
        <strain evidence="1">AT11b</strain>
    </source>
</reference>
<gene>
    <name evidence="1" type="ORF">PSET11_00644</name>
</gene>
<evidence type="ECO:0000313" key="2">
    <source>
        <dbReference type="Proteomes" id="UP000280861"/>
    </source>
</evidence>
<proteinExistence type="predicted"/>
<accession>A0A3P5WY38</accession>
<dbReference type="AlphaFoldDB" id="A0A3P5WY38"/>
<evidence type="ECO:0000313" key="1">
    <source>
        <dbReference type="EMBL" id="VDC20947.1"/>
    </source>
</evidence>
<name>A0A3P5WY38_9MICC</name>
<evidence type="ECO:0008006" key="3">
    <source>
        <dbReference type="Google" id="ProtNLM"/>
    </source>
</evidence>
<protein>
    <recommendedName>
        <fullName evidence="3">Asp23/Gls24 family envelope stress response protein</fullName>
    </recommendedName>
</protein>
<sequence length="196" mass="21037">MSTHNDTFDCGHTLEDLSLYLDTGEFADPKHLDECPECRNGLDSLRRLSATSDELLNLDLAEAGSGNDDWMKSILANLKLELRPGRSIPISSDDPADTLTETEGSIFALIRSVADNTPGTGAGRVRLEGDVTIPGEPITVSLDLAVAFGLPVVRSAEDLRGELMDALALHTELNIAAIDIAVTDVYNMTQAPQEDS</sequence>